<dbReference type="EMBL" id="BMEY01000002">
    <property type="protein sequence ID" value="GGA63306.1"/>
    <property type="molecule type" value="Genomic_DNA"/>
</dbReference>
<gene>
    <name evidence="1" type="ORF">GCM10008025_03970</name>
</gene>
<protein>
    <recommendedName>
        <fullName evidence="3">DUF1450 domain-containing protein</fullName>
    </recommendedName>
</protein>
<comment type="caution">
    <text evidence="1">The sequence shown here is derived from an EMBL/GenBank/DDBJ whole genome shotgun (WGS) entry which is preliminary data.</text>
</comment>
<accession>A0A916RNS0</accession>
<dbReference type="Proteomes" id="UP000613512">
    <property type="component" value="Unassembled WGS sequence"/>
</dbReference>
<dbReference type="AlphaFoldDB" id="A0A916RNS0"/>
<proteinExistence type="predicted"/>
<evidence type="ECO:0000313" key="1">
    <source>
        <dbReference type="EMBL" id="GGA63306.1"/>
    </source>
</evidence>
<name>A0A916RNS0_9BACI</name>
<reference evidence="1" key="2">
    <citation type="submission" date="2020-09" db="EMBL/GenBank/DDBJ databases">
        <authorList>
            <person name="Sun Q."/>
            <person name="Zhou Y."/>
        </authorList>
    </citation>
    <scope>NUCLEOTIDE SEQUENCE</scope>
    <source>
        <strain evidence="1">CGMCC 1.12408</strain>
    </source>
</reference>
<sequence>MLLFPYIPLKESDTLMGIVVVEVCDGNAITTLDLEEILEKEYPEVAVLSSDCLSFCGLCRVKPYAIVNNRRIFGKTPEECLDKIRAAIEEELAIYQ</sequence>
<keyword evidence="2" id="KW-1185">Reference proteome</keyword>
<dbReference type="Pfam" id="PF07293">
    <property type="entry name" value="DUF1450"/>
    <property type="match status" value="1"/>
</dbReference>
<evidence type="ECO:0008006" key="3">
    <source>
        <dbReference type="Google" id="ProtNLM"/>
    </source>
</evidence>
<reference evidence="1" key="1">
    <citation type="journal article" date="2014" name="Int. J. Syst. Evol. Microbiol.">
        <title>Complete genome sequence of Corynebacterium casei LMG S-19264T (=DSM 44701T), isolated from a smear-ripened cheese.</title>
        <authorList>
            <consortium name="US DOE Joint Genome Institute (JGI-PGF)"/>
            <person name="Walter F."/>
            <person name="Albersmeier A."/>
            <person name="Kalinowski J."/>
            <person name="Ruckert C."/>
        </authorList>
    </citation>
    <scope>NUCLEOTIDE SEQUENCE</scope>
    <source>
        <strain evidence="1">CGMCC 1.12408</strain>
    </source>
</reference>
<evidence type="ECO:0000313" key="2">
    <source>
        <dbReference type="Proteomes" id="UP000613512"/>
    </source>
</evidence>
<organism evidence="1 2">
    <name type="scientific">Ornithinibacillus halotolerans</name>
    <dbReference type="NCBI Taxonomy" id="1274357"/>
    <lineage>
        <taxon>Bacteria</taxon>
        <taxon>Bacillati</taxon>
        <taxon>Bacillota</taxon>
        <taxon>Bacilli</taxon>
        <taxon>Bacillales</taxon>
        <taxon>Bacillaceae</taxon>
        <taxon>Ornithinibacillus</taxon>
    </lineage>
</organism>
<dbReference type="InterPro" id="IPR009910">
    <property type="entry name" value="DUF1450"/>
</dbReference>